<protein>
    <recommendedName>
        <fullName evidence="6">Succinylglutamate desuccinylase</fullName>
        <ecNumber evidence="6">3.5.1.96</ecNumber>
    </recommendedName>
</protein>
<feature type="domain" description="AstE/AspA barrel-sandwich hybrid" evidence="7">
    <location>
        <begin position="193"/>
        <end position="264"/>
    </location>
</feature>
<keyword evidence="10" id="KW-1185">Reference proteome</keyword>
<dbReference type="PANTHER" id="PTHR15162">
    <property type="entry name" value="ASPARTOACYLASE"/>
    <property type="match status" value="1"/>
</dbReference>
<keyword evidence="4 6" id="KW-0378">Hydrolase</keyword>
<dbReference type="Gene3D" id="2.40.50.630">
    <property type="match status" value="1"/>
</dbReference>
<sequence>MELINQLVRDILAGKLTLGVRLLVIIGHPVAANAATRFCDVNLNRLFSGAWRNYAGIEVQRAERLEMAVNDFYALSSTDSEHIRLHYDLHTAIRGSMHEKFVVYPFVENAHYSKQQLAFFAASQIEAVLLSHQPTTTFSYYSYSVHGAHAFTVELGKVYPFGQNDLSCFTALEKNLRQLLEKGCLAESSLSSLCIFNVLDALVKDDDSYELNIDQNTKNFTQFTEGYPLAQSKKSVYRVKRTGDAIVFPNTNLPVGQRAGLVVRAISVDALSLI</sequence>
<dbReference type="InterPro" id="IPR007036">
    <property type="entry name" value="Aste_AspA_hybrid_dom"/>
</dbReference>
<dbReference type="Proteomes" id="UP001431181">
    <property type="component" value="Unassembled WGS sequence"/>
</dbReference>
<evidence type="ECO:0000256" key="4">
    <source>
        <dbReference type="ARBA" id="ARBA00022801"/>
    </source>
</evidence>
<dbReference type="EC" id="3.5.1.96" evidence="6"/>
<dbReference type="InterPro" id="IPR055438">
    <property type="entry name" value="AstE_AspA_cat"/>
</dbReference>
<comment type="similarity">
    <text evidence="6">Belongs to the AspA/AstE family. Succinylglutamate desuccinylase subfamily.</text>
</comment>
<comment type="function">
    <text evidence="6">Transforms N(2)-succinylglutamate into succinate and glutamate.</text>
</comment>
<dbReference type="HAMAP" id="MF_00767">
    <property type="entry name" value="Arg_catab_AstE"/>
    <property type="match status" value="1"/>
</dbReference>
<evidence type="ECO:0000256" key="3">
    <source>
        <dbReference type="ARBA" id="ARBA00022723"/>
    </source>
</evidence>
<gene>
    <name evidence="6" type="primary">astE</name>
    <name evidence="9" type="ORF">ONZ52_20905</name>
</gene>
<organism evidence="9 10">
    <name type="scientific">Marinomonas rhodophyticola</name>
    <dbReference type="NCBI Taxonomy" id="2992803"/>
    <lineage>
        <taxon>Bacteria</taxon>
        <taxon>Pseudomonadati</taxon>
        <taxon>Pseudomonadota</taxon>
        <taxon>Gammaproteobacteria</taxon>
        <taxon>Oceanospirillales</taxon>
        <taxon>Oceanospirillaceae</taxon>
        <taxon>Marinomonas</taxon>
    </lineage>
</organism>
<comment type="catalytic activity">
    <reaction evidence="6">
        <text>N-succinyl-L-glutamate + H2O = L-glutamate + succinate</text>
        <dbReference type="Rhea" id="RHEA:15169"/>
        <dbReference type="ChEBI" id="CHEBI:15377"/>
        <dbReference type="ChEBI" id="CHEBI:29985"/>
        <dbReference type="ChEBI" id="CHEBI:30031"/>
        <dbReference type="ChEBI" id="CHEBI:58763"/>
        <dbReference type="EC" id="3.5.1.96"/>
    </reaction>
</comment>
<dbReference type="InterPro" id="IPR050178">
    <property type="entry name" value="AspA/AstE_fam"/>
</dbReference>
<dbReference type="EMBL" id="JAPEUL010000011">
    <property type="protein sequence ID" value="MCW4631245.1"/>
    <property type="molecule type" value="Genomic_DNA"/>
</dbReference>
<comment type="pathway">
    <text evidence="6">Amino-acid degradation; L-arginine degradation via AST pathway; L-glutamate and succinate from L-arginine: step 5/5.</text>
</comment>
<evidence type="ECO:0000256" key="2">
    <source>
        <dbReference type="ARBA" id="ARBA00022503"/>
    </source>
</evidence>
<name>A0ABT3KL28_9GAMM</name>
<dbReference type="InterPro" id="IPR016681">
    <property type="entry name" value="SuccinylGlu_desuccinylase"/>
</dbReference>
<dbReference type="Gene3D" id="3.40.630.10">
    <property type="entry name" value="Zn peptidases"/>
    <property type="match status" value="1"/>
</dbReference>
<evidence type="ECO:0000256" key="6">
    <source>
        <dbReference type="HAMAP-Rule" id="MF_00767"/>
    </source>
</evidence>
<evidence type="ECO:0000259" key="8">
    <source>
        <dbReference type="Pfam" id="PF24827"/>
    </source>
</evidence>
<comment type="caution">
    <text evidence="6">Lacks conserved residue(s) required for the propagation of feature annotation.</text>
</comment>
<comment type="cofactor">
    <cofactor evidence="1">
        <name>Zn(2+)</name>
        <dbReference type="ChEBI" id="CHEBI:29105"/>
    </cofactor>
</comment>
<dbReference type="RefSeq" id="WP_265220579.1">
    <property type="nucleotide sequence ID" value="NZ_JAPEUL010000011.1"/>
</dbReference>
<evidence type="ECO:0000256" key="5">
    <source>
        <dbReference type="ARBA" id="ARBA00022833"/>
    </source>
</evidence>
<evidence type="ECO:0000256" key="1">
    <source>
        <dbReference type="ARBA" id="ARBA00001947"/>
    </source>
</evidence>
<keyword evidence="5" id="KW-0862">Zinc</keyword>
<feature type="domain" description="Succinylglutamate desuccinylase/Aspartoacylase catalytic" evidence="8">
    <location>
        <begin position="1"/>
        <end position="179"/>
    </location>
</feature>
<feature type="active site" evidence="6">
    <location>
        <position position="154"/>
    </location>
</feature>
<proteinExistence type="inferred from homology"/>
<comment type="caution">
    <text evidence="9">The sequence shown here is derived from an EMBL/GenBank/DDBJ whole genome shotgun (WGS) entry which is preliminary data.</text>
</comment>
<evidence type="ECO:0000313" key="10">
    <source>
        <dbReference type="Proteomes" id="UP001431181"/>
    </source>
</evidence>
<dbReference type="PANTHER" id="PTHR15162:SF7">
    <property type="entry name" value="SUCCINYLGLUTAMATE DESUCCINYLASE"/>
    <property type="match status" value="1"/>
</dbReference>
<evidence type="ECO:0000259" key="7">
    <source>
        <dbReference type="Pfam" id="PF04952"/>
    </source>
</evidence>
<keyword evidence="2 6" id="KW-0056">Arginine metabolism</keyword>
<keyword evidence="3" id="KW-0479">Metal-binding</keyword>
<dbReference type="Pfam" id="PF24827">
    <property type="entry name" value="AstE_AspA_cat"/>
    <property type="match status" value="1"/>
</dbReference>
<evidence type="ECO:0000313" key="9">
    <source>
        <dbReference type="EMBL" id="MCW4631245.1"/>
    </source>
</evidence>
<dbReference type="Pfam" id="PF04952">
    <property type="entry name" value="AstE_AspA_hybrid"/>
    <property type="match status" value="1"/>
</dbReference>
<reference evidence="9" key="1">
    <citation type="submission" date="2022-11" db="EMBL/GenBank/DDBJ databases">
        <title>Marinomonas sp. nov., isolated from marine algae.</title>
        <authorList>
            <person name="Choi D.G."/>
            <person name="Kim J.M."/>
            <person name="Lee J.K."/>
            <person name="Baek J.H."/>
            <person name="Jeon C.O."/>
        </authorList>
    </citation>
    <scope>NUCLEOTIDE SEQUENCE</scope>
    <source>
        <strain evidence="9">KJ51-3</strain>
    </source>
</reference>
<accession>A0ABT3KL28</accession>
<dbReference type="SUPFAM" id="SSF53187">
    <property type="entry name" value="Zn-dependent exopeptidases"/>
    <property type="match status" value="1"/>
</dbReference>
<dbReference type="NCBIfam" id="NF003706">
    <property type="entry name" value="PRK05324.1"/>
    <property type="match status" value="1"/>
</dbReference>